<dbReference type="AlphaFoldDB" id="A0A564Y2W4"/>
<evidence type="ECO:0000256" key="1">
    <source>
        <dbReference type="SAM" id="Phobius"/>
    </source>
</evidence>
<dbReference type="Proteomes" id="UP000321570">
    <property type="component" value="Unassembled WGS sequence"/>
</dbReference>
<keyword evidence="1" id="KW-0472">Membrane</keyword>
<feature type="non-terminal residue" evidence="2">
    <location>
        <position position="1"/>
    </location>
</feature>
<keyword evidence="1" id="KW-0812">Transmembrane</keyword>
<proteinExistence type="predicted"/>
<keyword evidence="1" id="KW-1133">Transmembrane helix</keyword>
<name>A0A564Y2W4_HYMDI</name>
<organism evidence="2 3">
    <name type="scientific">Hymenolepis diminuta</name>
    <name type="common">Rat tapeworm</name>
    <dbReference type="NCBI Taxonomy" id="6216"/>
    <lineage>
        <taxon>Eukaryota</taxon>
        <taxon>Metazoa</taxon>
        <taxon>Spiralia</taxon>
        <taxon>Lophotrochozoa</taxon>
        <taxon>Platyhelminthes</taxon>
        <taxon>Cestoda</taxon>
        <taxon>Eucestoda</taxon>
        <taxon>Cyclophyllidea</taxon>
        <taxon>Hymenolepididae</taxon>
        <taxon>Hymenolepis</taxon>
    </lineage>
</organism>
<accession>A0A564Y2W4</accession>
<reference evidence="2 3" key="1">
    <citation type="submission" date="2019-07" db="EMBL/GenBank/DDBJ databases">
        <authorList>
            <person name="Jastrzebski P J."/>
            <person name="Paukszto L."/>
            <person name="Jastrzebski P J."/>
        </authorList>
    </citation>
    <scope>NUCLEOTIDE SEQUENCE [LARGE SCALE GENOMIC DNA]</scope>
    <source>
        <strain evidence="2 3">WMS-il1</strain>
    </source>
</reference>
<evidence type="ECO:0000313" key="2">
    <source>
        <dbReference type="EMBL" id="VUZ41655.1"/>
    </source>
</evidence>
<evidence type="ECO:0000313" key="3">
    <source>
        <dbReference type="Proteomes" id="UP000321570"/>
    </source>
</evidence>
<protein>
    <submittedName>
        <fullName evidence="2">Uncharacterized protein</fullName>
    </submittedName>
</protein>
<feature type="transmembrane region" description="Helical" evidence="1">
    <location>
        <begin position="35"/>
        <end position="57"/>
    </location>
</feature>
<gene>
    <name evidence="2" type="ORF">WMSIL1_LOCUS2505</name>
</gene>
<sequence length="59" mass="6642">QYTLDKQACHLPVPYFTPFSSAPHLSLIHLNFRSGLFATFWPSQLLVFCSVIVVTVISC</sequence>
<keyword evidence="3" id="KW-1185">Reference proteome</keyword>
<dbReference type="EMBL" id="CABIJS010000066">
    <property type="protein sequence ID" value="VUZ41655.1"/>
    <property type="molecule type" value="Genomic_DNA"/>
</dbReference>